<dbReference type="GO" id="GO:0005576">
    <property type="term" value="C:extracellular region"/>
    <property type="evidence" value="ECO:0007669"/>
    <property type="project" value="UniProtKB-SubCell"/>
</dbReference>
<evidence type="ECO:0000256" key="8">
    <source>
        <dbReference type="ARBA" id="ARBA00022801"/>
    </source>
</evidence>
<evidence type="ECO:0000256" key="4">
    <source>
        <dbReference type="ARBA" id="ARBA00005336"/>
    </source>
</evidence>
<comment type="pathway">
    <text evidence="3 14">Glycan metabolism; cellulose degradation.</text>
</comment>
<evidence type="ECO:0000256" key="3">
    <source>
        <dbReference type="ARBA" id="ARBA00004987"/>
    </source>
</evidence>
<dbReference type="Gene3D" id="3.20.20.300">
    <property type="entry name" value="Glycoside hydrolase, family 3, N-terminal domain"/>
    <property type="match status" value="1"/>
</dbReference>
<comment type="subcellular location">
    <subcellularLocation>
        <location evidence="2">Secreted</location>
    </subcellularLocation>
</comment>
<dbReference type="Gene3D" id="3.40.50.1700">
    <property type="entry name" value="Glycoside hydrolase family 3 C-terminal domain"/>
    <property type="match status" value="1"/>
</dbReference>
<dbReference type="PANTHER" id="PTHR42715:SF5">
    <property type="entry name" value="BETA-GLUCOSIDASE M-RELATED"/>
    <property type="match status" value="1"/>
</dbReference>
<organism evidence="17 18">
    <name type="scientific">Phialocephala subalpina</name>
    <dbReference type="NCBI Taxonomy" id="576137"/>
    <lineage>
        <taxon>Eukaryota</taxon>
        <taxon>Fungi</taxon>
        <taxon>Dikarya</taxon>
        <taxon>Ascomycota</taxon>
        <taxon>Pezizomycotina</taxon>
        <taxon>Leotiomycetes</taxon>
        <taxon>Helotiales</taxon>
        <taxon>Mollisiaceae</taxon>
        <taxon>Phialocephala</taxon>
        <taxon>Phialocephala fortinii species complex</taxon>
    </lineage>
</organism>
<dbReference type="InterPro" id="IPR019800">
    <property type="entry name" value="Glyco_hydro_3_AS"/>
</dbReference>
<dbReference type="EC" id="3.2.1.21" evidence="5 14"/>
<name>A0A1L7XC40_9HELO</name>
<keyword evidence="9" id="KW-0136">Cellulose degradation</keyword>
<keyword evidence="12 14" id="KW-0326">Glycosidase</keyword>
<evidence type="ECO:0000313" key="17">
    <source>
        <dbReference type="EMBL" id="CZR62599.1"/>
    </source>
</evidence>
<dbReference type="InterPro" id="IPR036881">
    <property type="entry name" value="Glyco_hydro_3_C_sf"/>
</dbReference>
<sequence>MKLSLWCSSIHIWSLAVLGQSPPPNATDDTAFYGLSPPVYPSPLGQGTGIWANAYLNAQELVSQMTLDEKANITRGFAVASNACSGNTGSVPRLGWPGMCLQDAGNGVRATDFVNAYPSGMHAGASWDKRLTYRRGFAMGGEFRIKGANIALGPMAGPLGRVPLGGRNWEGFSIDPYLTGILTAETIKGTQDAGTIACLKHYIANEQETLRRPYGNLSAASSNIDDKTLHEFYLWPFMDGVHAGVGSVMCSYNRINNSYGCQNSDLMNGILKTELSFQGFVLSDWNAQHSGVGSALAGMDMVMPYGGFWGDNLTDAVKNGSVPEERVTDMATRIVASWYLAGQDNETFPEPGIGIQNLTSPHQVVDARDPKSKDVLMEGAIAGHVLLKNTRNALPLQKPKMLSLFGYDTAAAPTKNTDILFQLGYYSEPEMALATLGTEQHFAQYASSGTIIAGGRSGSNAPAFISTPFDAITQRARADDTFLNWDFTSPDPDVNPSSSACLVFINAMATEGWDRSGLHDDFSDALVLNVASKCPNTIVVIHNAGIRLVDQWIENPNVTGTIMAHLPGQESGEALVKILYGDVSPSGKLPYTLAKNESDYRVYEPCVAEEGVLFPQCDYTEGVYLDYRDFDARNITPRYEFGFGMSYTTFGYSSLFVEGPWSSLNTDQINFTKRDNSSPLWSVVAQIQVTITNTGSVPAAEVAQLYLGIPNSPSKQLRGFEKLPLGPGESDIATFDLTRRDISVWSVEEQRWVVQKGRYSVYVGASSRDIRLSGSFEVLNAELGG</sequence>
<evidence type="ECO:0000256" key="11">
    <source>
        <dbReference type="ARBA" id="ARBA00023277"/>
    </source>
</evidence>
<evidence type="ECO:0000256" key="6">
    <source>
        <dbReference type="ARBA" id="ARBA00022525"/>
    </source>
</evidence>
<dbReference type="PRINTS" id="PR00133">
    <property type="entry name" value="GLHYDRLASE3"/>
</dbReference>
<proteinExistence type="inferred from homology"/>
<evidence type="ECO:0000256" key="2">
    <source>
        <dbReference type="ARBA" id="ARBA00004613"/>
    </source>
</evidence>
<evidence type="ECO:0000256" key="10">
    <source>
        <dbReference type="ARBA" id="ARBA00023180"/>
    </source>
</evidence>
<dbReference type="InterPro" id="IPR013783">
    <property type="entry name" value="Ig-like_fold"/>
</dbReference>
<dbReference type="SMART" id="SM01217">
    <property type="entry name" value="Fn3_like"/>
    <property type="match status" value="1"/>
</dbReference>
<keyword evidence="6" id="KW-0964">Secreted</keyword>
<dbReference type="InterPro" id="IPR050288">
    <property type="entry name" value="Cellulose_deg_GH3"/>
</dbReference>
<dbReference type="InterPro" id="IPR002772">
    <property type="entry name" value="Glyco_hydro_3_C"/>
</dbReference>
<dbReference type="Gene3D" id="2.60.40.10">
    <property type="entry name" value="Immunoglobulins"/>
    <property type="match status" value="1"/>
</dbReference>
<accession>A0A1L7XC40</accession>
<evidence type="ECO:0000256" key="7">
    <source>
        <dbReference type="ARBA" id="ARBA00022729"/>
    </source>
</evidence>
<dbReference type="Pfam" id="PF14310">
    <property type="entry name" value="Fn3-like"/>
    <property type="match status" value="1"/>
</dbReference>
<gene>
    <name evidence="17" type="ORF">PAC_12496</name>
</gene>
<feature type="domain" description="Fibronectin type III-like" evidence="16">
    <location>
        <begin position="701"/>
        <end position="767"/>
    </location>
</feature>
<evidence type="ECO:0000256" key="5">
    <source>
        <dbReference type="ARBA" id="ARBA00012744"/>
    </source>
</evidence>
<evidence type="ECO:0000256" key="14">
    <source>
        <dbReference type="RuleBase" id="RU361161"/>
    </source>
</evidence>
<keyword evidence="7 15" id="KW-0732">Signal</keyword>
<keyword evidence="13 14" id="KW-0624">Polysaccharide degradation</keyword>
<keyword evidence="18" id="KW-1185">Reference proteome</keyword>
<evidence type="ECO:0000259" key="16">
    <source>
        <dbReference type="SMART" id="SM01217"/>
    </source>
</evidence>
<evidence type="ECO:0000256" key="13">
    <source>
        <dbReference type="ARBA" id="ARBA00023326"/>
    </source>
</evidence>
<dbReference type="PROSITE" id="PS00775">
    <property type="entry name" value="GLYCOSYL_HYDROL_F3"/>
    <property type="match status" value="1"/>
</dbReference>
<evidence type="ECO:0000256" key="15">
    <source>
        <dbReference type="SAM" id="SignalP"/>
    </source>
</evidence>
<evidence type="ECO:0000256" key="12">
    <source>
        <dbReference type="ARBA" id="ARBA00023295"/>
    </source>
</evidence>
<evidence type="ECO:0000256" key="9">
    <source>
        <dbReference type="ARBA" id="ARBA00023001"/>
    </source>
</evidence>
<dbReference type="Pfam" id="PF01915">
    <property type="entry name" value="Glyco_hydro_3_C"/>
    <property type="match status" value="1"/>
</dbReference>
<dbReference type="Proteomes" id="UP000184330">
    <property type="component" value="Unassembled WGS sequence"/>
</dbReference>
<keyword evidence="8 14" id="KW-0378">Hydrolase</keyword>
<dbReference type="PANTHER" id="PTHR42715">
    <property type="entry name" value="BETA-GLUCOSIDASE"/>
    <property type="match status" value="1"/>
</dbReference>
<dbReference type="EMBL" id="FJOG01000021">
    <property type="protein sequence ID" value="CZR62599.1"/>
    <property type="molecule type" value="Genomic_DNA"/>
</dbReference>
<keyword evidence="11 14" id="KW-0119">Carbohydrate metabolism</keyword>
<comment type="similarity">
    <text evidence="4 14">Belongs to the glycosyl hydrolase 3 family.</text>
</comment>
<dbReference type="InterPro" id="IPR017853">
    <property type="entry name" value="GH"/>
</dbReference>
<evidence type="ECO:0000256" key="1">
    <source>
        <dbReference type="ARBA" id="ARBA00000448"/>
    </source>
</evidence>
<dbReference type="STRING" id="576137.A0A1L7XC40"/>
<dbReference type="UniPathway" id="UPA00696"/>
<reference evidence="17 18" key="1">
    <citation type="submission" date="2016-03" db="EMBL/GenBank/DDBJ databases">
        <authorList>
            <person name="Ploux O."/>
        </authorList>
    </citation>
    <scope>NUCLEOTIDE SEQUENCE [LARGE SCALE GENOMIC DNA]</scope>
    <source>
        <strain evidence="17 18">UAMH 11012</strain>
    </source>
</reference>
<keyword evidence="10" id="KW-0325">Glycoprotein</keyword>
<comment type="catalytic activity">
    <reaction evidence="1 14">
        <text>Hydrolysis of terminal, non-reducing beta-D-glucosyl residues with release of beta-D-glucose.</text>
        <dbReference type="EC" id="3.2.1.21"/>
    </reaction>
</comment>
<dbReference type="SUPFAM" id="SSF51445">
    <property type="entry name" value="(Trans)glycosidases"/>
    <property type="match status" value="1"/>
</dbReference>
<dbReference type="OrthoDB" id="416222at2759"/>
<dbReference type="InterPro" id="IPR001764">
    <property type="entry name" value="Glyco_hydro_3_N"/>
</dbReference>
<feature type="signal peptide" evidence="15">
    <location>
        <begin position="1"/>
        <end position="19"/>
    </location>
</feature>
<dbReference type="GO" id="GO:0030245">
    <property type="term" value="P:cellulose catabolic process"/>
    <property type="evidence" value="ECO:0007669"/>
    <property type="project" value="UniProtKB-UniPathway"/>
</dbReference>
<dbReference type="FunFam" id="3.20.20.300:FF:000002">
    <property type="entry name" value="Probable beta-glucosidase"/>
    <property type="match status" value="1"/>
</dbReference>
<dbReference type="GO" id="GO:0008422">
    <property type="term" value="F:beta-glucosidase activity"/>
    <property type="evidence" value="ECO:0007669"/>
    <property type="project" value="UniProtKB-EC"/>
</dbReference>
<dbReference type="InterPro" id="IPR036962">
    <property type="entry name" value="Glyco_hydro_3_N_sf"/>
</dbReference>
<protein>
    <recommendedName>
        <fullName evidence="5 14">beta-glucosidase</fullName>
        <ecNumber evidence="5 14">3.2.1.21</ecNumber>
    </recommendedName>
</protein>
<feature type="chain" id="PRO_5012431112" description="beta-glucosidase" evidence="15">
    <location>
        <begin position="20"/>
        <end position="785"/>
    </location>
</feature>
<evidence type="ECO:0000313" key="18">
    <source>
        <dbReference type="Proteomes" id="UP000184330"/>
    </source>
</evidence>
<dbReference type="Pfam" id="PF00933">
    <property type="entry name" value="Glyco_hydro_3"/>
    <property type="match status" value="1"/>
</dbReference>
<dbReference type="AlphaFoldDB" id="A0A1L7XC40"/>
<dbReference type="SUPFAM" id="SSF52279">
    <property type="entry name" value="Beta-D-glucan exohydrolase, C-terminal domain"/>
    <property type="match status" value="1"/>
</dbReference>
<dbReference type="InterPro" id="IPR026891">
    <property type="entry name" value="Fn3-like"/>
</dbReference>